<evidence type="ECO:0000313" key="20">
    <source>
        <dbReference type="Proteomes" id="UP001044222"/>
    </source>
</evidence>
<keyword evidence="4" id="KW-1003">Cell membrane</keyword>
<dbReference type="GO" id="GO:0005789">
    <property type="term" value="C:endoplasmic reticulum membrane"/>
    <property type="evidence" value="ECO:0007669"/>
    <property type="project" value="TreeGrafter"/>
</dbReference>
<dbReference type="OrthoDB" id="288590at2759"/>
<dbReference type="PANTHER" id="PTHR43107">
    <property type="entry name" value="LONG-CHAIN FATTY ACID TRANSPORT PROTEIN"/>
    <property type="match status" value="1"/>
</dbReference>
<comment type="subcellular location">
    <subcellularLocation>
        <location evidence="1">Cell membrane</location>
        <topology evidence="1">Multi-pass membrane protein</topology>
    </subcellularLocation>
</comment>
<feature type="domain" description="AMP-dependent synthetase/ligase" evidence="18">
    <location>
        <begin position="60"/>
        <end position="381"/>
    </location>
</feature>
<dbReference type="FunFam" id="3.30.300.30:FF:000002">
    <property type="entry name" value="Long-chain fatty acid transport protein 1"/>
    <property type="match status" value="1"/>
</dbReference>
<evidence type="ECO:0000256" key="16">
    <source>
        <dbReference type="ARBA" id="ARBA00041297"/>
    </source>
</evidence>
<dbReference type="EMBL" id="JAFIRN010000011">
    <property type="protein sequence ID" value="KAG5839628.1"/>
    <property type="molecule type" value="Genomic_DNA"/>
</dbReference>
<dbReference type="Gene3D" id="3.40.50.12780">
    <property type="entry name" value="N-terminal domain of ligase-like"/>
    <property type="match status" value="1"/>
</dbReference>
<evidence type="ECO:0000256" key="1">
    <source>
        <dbReference type="ARBA" id="ARBA00004651"/>
    </source>
</evidence>
<comment type="catalytic activity">
    <reaction evidence="15">
        <text>a very long-chain fatty acid + ATP + CoA = a very long-chain fatty acyl-CoA + AMP + diphosphate</text>
        <dbReference type="Rhea" id="RHEA:54536"/>
        <dbReference type="ChEBI" id="CHEBI:30616"/>
        <dbReference type="ChEBI" id="CHEBI:33019"/>
        <dbReference type="ChEBI" id="CHEBI:57287"/>
        <dbReference type="ChEBI" id="CHEBI:58950"/>
        <dbReference type="ChEBI" id="CHEBI:138261"/>
        <dbReference type="ChEBI" id="CHEBI:456215"/>
    </reaction>
    <physiologicalReaction direction="left-to-right" evidence="15">
        <dbReference type="Rhea" id="RHEA:54537"/>
    </physiologicalReaction>
</comment>
<dbReference type="PANTHER" id="PTHR43107:SF23">
    <property type="entry name" value="VERY LONG-CHAIN ACYL-COA SYNTHETASE"/>
    <property type="match status" value="1"/>
</dbReference>
<evidence type="ECO:0000256" key="12">
    <source>
        <dbReference type="ARBA" id="ARBA00023136"/>
    </source>
</evidence>
<keyword evidence="5" id="KW-0436">Ligase</keyword>
<keyword evidence="8" id="KW-0276">Fatty acid metabolism</keyword>
<evidence type="ECO:0000256" key="15">
    <source>
        <dbReference type="ARBA" id="ARBA00036527"/>
    </source>
</evidence>
<protein>
    <recommendedName>
        <fullName evidence="14">long-chain-fatty-acid--CoA ligase</fullName>
        <ecNumber evidence="14">6.2.1.3</ecNumber>
    </recommendedName>
    <alternativeName>
        <fullName evidence="16">Long-chain-fatty-acid--CoA ligase</fullName>
    </alternativeName>
</protein>
<comment type="catalytic activity">
    <reaction evidence="17">
        <text>tetracosanoate + ATP + CoA = tetracosanoyl-CoA + AMP + diphosphate</text>
        <dbReference type="Rhea" id="RHEA:33639"/>
        <dbReference type="ChEBI" id="CHEBI:30616"/>
        <dbReference type="ChEBI" id="CHEBI:31014"/>
        <dbReference type="ChEBI" id="CHEBI:33019"/>
        <dbReference type="ChEBI" id="CHEBI:57287"/>
        <dbReference type="ChEBI" id="CHEBI:65052"/>
        <dbReference type="ChEBI" id="CHEBI:456215"/>
    </reaction>
    <physiologicalReaction direction="left-to-right" evidence="17">
        <dbReference type="Rhea" id="RHEA:33640"/>
    </physiologicalReaction>
</comment>
<comment type="caution">
    <text evidence="19">The sequence shown here is derived from an EMBL/GenBank/DDBJ whole genome shotgun (WGS) entry which is preliminary data.</text>
</comment>
<evidence type="ECO:0000256" key="14">
    <source>
        <dbReference type="ARBA" id="ARBA00026121"/>
    </source>
</evidence>
<keyword evidence="7" id="KW-0547">Nucleotide-binding</keyword>
<evidence type="ECO:0000259" key="18">
    <source>
        <dbReference type="Pfam" id="PF00501"/>
    </source>
</evidence>
<evidence type="ECO:0000256" key="8">
    <source>
        <dbReference type="ARBA" id="ARBA00022832"/>
    </source>
</evidence>
<accession>A0A9D3M2S7</accession>
<evidence type="ECO:0000256" key="13">
    <source>
        <dbReference type="ARBA" id="ARBA00024484"/>
    </source>
</evidence>
<keyword evidence="6" id="KW-0812">Transmembrane</keyword>
<dbReference type="CDD" id="cd05938">
    <property type="entry name" value="hsFATP2a_ACSVL_like"/>
    <property type="match status" value="1"/>
</dbReference>
<comment type="similarity">
    <text evidence="2">Belongs to the ATP-dependent AMP-binding enzyme family.</text>
</comment>
<dbReference type="InterPro" id="IPR020845">
    <property type="entry name" value="AMP-binding_CS"/>
</dbReference>
<dbReference type="PROSITE" id="PS00455">
    <property type="entry name" value="AMP_BINDING"/>
    <property type="match status" value="1"/>
</dbReference>
<evidence type="ECO:0000256" key="3">
    <source>
        <dbReference type="ARBA" id="ARBA00022448"/>
    </source>
</evidence>
<gene>
    <name evidence="19" type="ORF">ANANG_G00206940</name>
</gene>
<evidence type="ECO:0000256" key="7">
    <source>
        <dbReference type="ARBA" id="ARBA00022741"/>
    </source>
</evidence>
<evidence type="ECO:0000256" key="5">
    <source>
        <dbReference type="ARBA" id="ARBA00022598"/>
    </source>
</evidence>
<dbReference type="EC" id="6.2.1.3" evidence="14"/>
<dbReference type="OMA" id="IIHELYA"/>
<evidence type="ECO:0000256" key="4">
    <source>
        <dbReference type="ARBA" id="ARBA00022475"/>
    </source>
</evidence>
<dbReference type="GO" id="GO:0005324">
    <property type="term" value="F:long-chain fatty acid transmembrane transporter activity"/>
    <property type="evidence" value="ECO:0007669"/>
    <property type="project" value="TreeGrafter"/>
</dbReference>
<reference evidence="19" key="1">
    <citation type="submission" date="2021-01" db="EMBL/GenBank/DDBJ databases">
        <title>A chromosome-scale assembly of European eel, Anguilla anguilla.</title>
        <authorList>
            <person name="Henkel C."/>
            <person name="Jong-Raadsen S.A."/>
            <person name="Dufour S."/>
            <person name="Weltzien F.-A."/>
            <person name="Palstra A.P."/>
            <person name="Pelster B."/>
            <person name="Spaink H.P."/>
            <person name="Van Den Thillart G.E."/>
            <person name="Jansen H."/>
            <person name="Zahm M."/>
            <person name="Klopp C."/>
            <person name="Cedric C."/>
            <person name="Louis A."/>
            <person name="Berthelot C."/>
            <person name="Parey E."/>
            <person name="Roest Crollius H."/>
            <person name="Montfort J."/>
            <person name="Robinson-Rechavi M."/>
            <person name="Bucao C."/>
            <person name="Bouchez O."/>
            <person name="Gislard M."/>
            <person name="Lluch J."/>
            <person name="Milhes M."/>
            <person name="Lampietro C."/>
            <person name="Lopez Roques C."/>
            <person name="Donnadieu C."/>
            <person name="Braasch I."/>
            <person name="Desvignes T."/>
            <person name="Postlethwait J."/>
            <person name="Bobe J."/>
            <person name="Guiguen Y."/>
            <person name="Dirks R."/>
        </authorList>
    </citation>
    <scope>NUCLEOTIDE SEQUENCE</scope>
    <source>
        <strain evidence="19">Tag_6206</strain>
        <tissue evidence="19">Liver</tissue>
    </source>
</reference>
<evidence type="ECO:0000256" key="10">
    <source>
        <dbReference type="ARBA" id="ARBA00023055"/>
    </source>
</evidence>
<proteinExistence type="inferred from homology"/>
<dbReference type="SUPFAM" id="SSF56801">
    <property type="entry name" value="Acetyl-CoA synthetase-like"/>
    <property type="match status" value="1"/>
</dbReference>
<evidence type="ECO:0000256" key="9">
    <source>
        <dbReference type="ARBA" id="ARBA00022989"/>
    </source>
</evidence>
<evidence type="ECO:0000256" key="6">
    <source>
        <dbReference type="ARBA" id="ARBA00022692"/>
    </source>
</evidence>
<dbReference type="NCBIfam" id="NF006134">
    <property type="entry name" value="PRK08279.1"/>
    <property type="match status" value="1"/>
</dbReference>
<dbReference type="AlphaFoldDB" id="A0A9D3M2S7"/>
<dbReference type="Proteomes" id="UP001044222">
    <property type="component" value="Chromosome 11"/>
</dbReference>
<dbReference type="FunFam" id="3.40.50.12780:FF:000005">
    <property type="entry name" value="Solute carrier family 27 member 6"/>
    <property type="match status" value="1"/>
</dbReference>
<keyword evidence="3" id="KW-0813">Transport</keyword>
<dbReference type="GO" id="GO:0005886">
    <property type="term" value="C:plasma membrane"/>
    <property type="evidence" value="ECO:0007669"/>
    <property type="project" value="UniProtKB-SubCell"/>
</dbReference>
<dbReference type="Pfam" id="PF00501">
    <property type="entry name" value="AMP-binding"/>
    <property type="match status" value="1"/>
</dbReference>
<evidence type="ECO:0000313" key="19">
    <source>
        <dbReference type="EMBL" id="KAG5839628.1"/>
    </source>
</evidence>
<keyword evidence="11" id="KW-0443">Lipid metabolism</keyword>
<evidence type="ECO:0000256" key="2">
    <source>
        <dbReference type="ARBA" id="ARBA00006432"/>
    </source>
</evidence>
<dbReference type="GO" id="GO:0000166">
    <property type="term" value="F:nucleotide binding"/>
    <property type="evidence" value="ECO:0007669"/>
    <property type="project" value="UniProtKB-KW"/>
</dbReference>
<evidence type="ECO:0000256" key="17">
    <source>
        <dbReference type="ARBA" id="ARBA00048666"/>
    </source>
</evidence>
<organism evidence="19 20">
    <name type="scientific">Anguilla anguilla</name>
    <name type="common">European freshwater eel</name>
    <name type="synonym">Muraena anguilla</name>
    <dbReference type="NCBI Taxonomy" id="7936"/>
    <lineage>
        <taxon>Eukaryota</taxon>
        <taxon>Metazoa</taxon>
        <taxon>Chordata</taxon>
        <taxon>Craniata</taxon>
        <taxon>Vertebrata</taxon>
        <taxon>Euteleostomi</taxon>
        <taxon>Actinopterygii</taxon>
        <taxon>Neopterygii</taxon>
        <taxon>Teleostei</taxon>
        <taxon>Anguilliformes</taxon>
        <taxon>Anguillidae</taxon>
        <taxon>Anguilla</taxon>
    </lineage>
</organism>
<keyword evidence="9" id="KW-1133">Transmembrane helix</keyword>
<sequence>MYILSIVLASVAIFPLVLKIFCPYFWDDLFYLMNLVRILVTFGKRRRRKPLFLVLDRYFEQTSNHPDRAFIVFEDKSYSYRDVDKKSNKIANALLKYTELKEGDTVALYMGNEPTFIFTWLALAKLGCPVALLNTNIKSKSLLHCFSCCGAKLLIAAAELQGAVADVLPSLREQGVVVFIVSRECSSNGMESLLDKAEEAEDSPISPSRREHLTFKSPAVYIYTSGTTGLPKAALINQDRLLVAMAVLTSNGVTPGDIIYINLPLYHAAGLIIGFIGSIETGSTIVLRRKFSASQFWEDCRKHQVTVIQYIGEVLRYLCNTPKRDNDRDHKVRLAIGNGVRTDVWREFLNRFGNIEVREFYAATEGNVGFVNYTGKIGAVGRVNYFHRKIFPYTLIKYDAEREEPVRDHRGLCIEAAKGEIGLLVSRITKIAPFVGYAGNDQQTEKKRLRDVFQKGDLYFNSGDLLRIDHQNFIYFQDRVGDTFRWKGENVATTEVSDVLAMADCIQEANVYGVKVPGHEGRIGMAAVTLKAGAEFDPIGVFSQVSGYLPAYAWPRFLRIQGFLEMTGTFKQMKVKLVEEGFCPAAVSDPLYFLDEKEKRYVPMTQQIYNSIESKVIKL</sequence>
<dbReference type="InterPro" id="IPR045851">
    <property type="entry name" value="AMP-bd_C_sf"/>
</dbReference>
<dbReference type="GO" id="GO:0044539">
    <property type="term" value="P:long-chain fatty acid import into cell"/>
    <property type="evidence" value="ECO:0007669"/>
    <property type="project" value="TreeGrafter"/>
</dbReference>
<dbReference type="InterPro" id="IPR042099">
    <property type="entry name" value="ANL_N_sf"/>
</dbReference>
<dbReference type="Gene3D" id="3.30.300.30">
    <property type="match status" value="1"/>
</dbReference>
<evidence type="ECO:0000256" key="11">
    <source>
        <dbReference type="ARBA" id="ARBA00023098"/>
    </source>
</evidence>
<keyword evidence="20" id="KW-1185">Reference proteome</keyword>
<dbReference type="GO" id="GO:0004467">
    <property type="term" value="F:long-chain fatty acid-CoA ligase activity"/>
    <property type="evidence" value="ECO:0007669"/>
    <property type="project" value="UniProtKB-EC"/>
</dbReference>
<keyword evidence="12" id="KW-0472">Membrane</keyword>
<keyword evidence="10" id="KW-0445">Lipid transport</keyword>
<dbReference type="InterPro" id="IPR000873">
    <property type="entry name" value="AMP-dep_synth/lig_dom"/>
</dbReference>
<comment type="catalytic activity">
    <reaction evidence="13">
        <text>a long-chain fatty acid + ATP + CoA = a long-chain fatty acyl-CoA + AMP + diphosphate</text>
        <dbReference type="Rhea" id="RHEA:15421"/>
        <dbReference type="ChEBI" id="CHEBI:30616"/>
        <dbReference type="ChEBI" id="CHEBI:33019"/>
        <dbReference type="ChEBI" id="CHEBI:57287"/>
        <dbReference type="ChEBI" id="CHEBI:57560"/>
        <dbReference type="ChEBI" id="CHEBI:83139"/>
        <dbReference type="ChEBI" id="CHEBI:456215"/>
        <dbReference type="EC" id="6.2.1.3"/>
    </reaction>
    <physiologicalReaction direction="left-to-right" evidence="13">
        <dbReference type="Rhea" id="RHEA:15422"/>
    </physiologicalReaction>
</comment>
<name>A0A9D3M2S7_ANGAN</name>